<evidence type="ECO:0000313" key="2">
    <source>
        <dbReference type="EMBL" id="AWM41826.1"/>
    </source>
</evidence>
<dbReference type="RefSeq" id="WP_010036707.1">
    <property type="nucleotide sequence ID" value="NZ_CP025958.1"/>
</dbReference>
<dbReference type="SUPFAM" id="SSF81606">
    <property type="entry name" value="PP2C-like"/>
    <property type="match status" value="1"/>
</dbReference>
<proteinExistence type="predicted"/>
<dbReference type="Proteomes" id="UP000245802">
    <property type="component" value="Chromosome"/>
</dbReference>
<dbReference type="EMBL" id="CP025958">
    <property type="protein sequence ID" value="AWM41826.1"/>
    <property type="molecule type" value="Genomic_DNA"/>
</dbReference>
<protein>
    <recommendedName>
        <fullName evidence="1">PPM-type phosphatase domain-containing protein</fullName>
    </recommendedName>
</protein>
<dbReference type="Pfam" id="PF13672">
    <property type="entry name" value="PP2C_2"/>
    <property type="match status" value="1"/>
</dbReference>
<reference evidence="2 3" key="1">
    <citation type="submission" date="2018-01" db="EMBL/GenBank/DDBJ databases">
        <title>G. obscuriglobus.</title>
        <authorList>
            <person name="Franke J."/>
            <person name="Blomberg W."/>
            <person name="Selmecki A."/>
        </authorList>
    </citation>
    <scope>NUCLEOTIDE SEQUENCE [LARGE SCALE GENOMIC DNA]</scope>
    <source>
        <strain evidence="2 3">DSM 5831</strain>
    </source>
</reference>
<accession>A0A2Z3HDL8</accession>
<dbReference type="InterPro" id="IPR001932">
    <property type="entry name" value="PPM-type_phosphatase-like_dom"/>
</dbReference>
<dbReference type="OrthoDB" id="283581at2"/>
<dbReference type="Gene3D" id="3.60.40.10">
    <property type="entry name" value="PPM-type phosphatase domain"/>
    <property type="match status" value="1"/>
</dbReference>
<organism evidence="2 3">
    <name type="scientific">Gemmata obscuriglobus</name>
    <dbReference type="NCBI Taxonomy" id="114"/>
    <lineage>
        <taxon>Bacteria</taxon>
        <taxon>Pseudomonadati</taxon>
        <taxon>Planctomycetota</taxon>
        <taxon>Planctomycetia</taxon>
        <taxon>Gemmatales</taxon>
        <taxon>Gemmataceae</taxon>
        <taxon>Gemmata</taxon>
    </lineage>
</organism>
<dbReference type="AlphaFoldDB" id="A0A2Z3HDL8"/>
<sequence>MIRAYTFSAAGGHAVNEDVFLVCEVPGGYVVALADGQGVHAGGARAARLACQVALEELMRGPETDWADALSRADNAVAADSTAGFTTQGKRTQSPRNRWILANFEACDRAAIARLLRMCGPASI</sequence>
<dbReference type="InterPro" id="IPR036457">
    <property type="entry name" value="PPM-type-like_dom_sf"/>
</dbReference>
<evidence type="ECO:0000313" key="3">
    <source>
        <dbReference type="Proteomes" id="UP000245802"/>
    </source>
</evidence>
<gene>
    <name evidence="2" type="ORF">C1280_35760</name>
</gene>
<evidence type="ECO:0000259" key="1">
    <source>
        <dbReference type="Pfam" id="PF13672"/>
    </source>
</evidence>
<keyword evidence="3" id="KW-1185">Reference proteome</keyword>
<dbReference type="KEGG" id="gog:C1280_35760"/>
<name>A0A2Z3HDL8_9BACT</name>
<feature type="domain" description="PPM-type phosphatase" evidence="1">
    <location>
        <begin position="14"/>
        <end position="77"/>
    </location>
</feature>